<dbReference type="Gene3D" id="2.60.40.1180">
    <property type="entry name" value="Golgi alpha-mannosidase II"/>
    <property type="match status" value="1"/>
</dbReference>
<dbReference type="Proteomes" id="UP000574690">
    <property type="component" value="Unassembled WGS sequence"/>
</dbReference>
<reference evidence="1 2" key="1">
    <citation type="submission" date="2020-05" db="EMBL/GenBank/DDBJ databases">
        <title>DNA-SIP metagenomic assembled genomes.</title>
        <authorList>
            <person name="Yu J."/>
        </authorList>
    </citation>
    <scope>NUCLEOTIDE SEQUENCE [LARGE SCALE GENOMIC DNA]</scope>
    <source>
        <strain evidence="1">Bin5.27</strain>
    </source>
</reference>
<evidence type="ECO:0000313" key="1">
    <source>
        <dbReference type="EMBL" id="NUQ86961.1"/>
    </source>
</evidence>
<evidence type="ECO:0000313" key="2">
    <source>
        <dbReference type="Proteomes" id="UP000574690"/>
    </source>
</evidence>
<dbReference type="EMBL" id="JABFXE010000027">
    <property type="protein sequence ID" value="NUQ86961.1"/>
    <property type="molecule type" value="Genomic_DNA"/>
</dbReference>
<dbReference type="SUPFAM" id="SSF51011">
    <property type="entry name" value="Glycosyl hydrolase domain"/>
    <property type="match status" value="1"/>
</dbReference>
<proteinExistence type="predicted"/>
<name>A0A850C343_9ACTN</name>
<dbReference type="AlphaFoldDB" id="A0A850C343"/>
<sequence>TALVYGDKNGCLGLTGEWGEGTGADFVDMNEPLPVYHGIGMFTGEDLFRPFGSTMVATTSPDPLLYVFASTGERNVVLVNTGTAAVTTGIDFTGLAAATADVWRTTDADRTPHPDGTAAITGGAMTIDLPARSVTTLVIG</sequence>
<dbReference type="InterPro" id="IPR013780">
    <property type="entry name" value="Glyco_hydro_b"/>
</dbReference>
<gene>
    <name evidence="1" type="ORF">HOQ43_00640</name>
</gene>
<accession>A0A850C343</accession>
<feature type="non-terminal residue" evidence="1">
    <location>
        <position position="1"/>
    </location>
</feature>
<protein>
    <submittedName>
        <fullName evidence="1">Uncharacterized protein</fullName>
    </submittedName>
</protein>
<organism evidence="1 2">
    <name type="scientific">Glycomyces artemisiae</name>
    <dbReference type="NCBI Taxonomy" id="1076443"/>
    <lineage>
        <taxon>Bacteria</taxon>
        <taxon>Bacillati</taxon>
        <taxon>Actinomycetota</taxon>
        <taxon>Actinomycetes</taxon>
        <taxon>Glycomycetales</taxon>
        <taxon>Glycomycetaceae</taxon>
        <taxon>Glycomyces</taxon>
    </lineage>
</organism>
<comment type="caution">
    <text evidence="1">The sequence shown here is derived from an EMBL/GenBank/DDBJ whole genome shotgun (WGS) entry which is preliminary data.</text>
</comment>